<accession>A0ABT5AUX0</accession>
<gene>
    <name evidence="1" type="ORF">PN457_10790</name>
</gene>
<keyword evidence="2" id="KW-1185">Reference proteome</keyword>
<proteinExistence type="predicted"/>
<dbReference type="RefSeq" id="WP_271733308.1">
    <property type="nucleotide sequence ID" value="NZ_JANQDP010000125.1"/>
</dbReference>
<dbReference type="Proteomes" id="UP001212499">
    <property type="component" value="Unassembled WGS sequence"/>
</dbReference>
<evidence type="ECO:0000313" key="2">
    <source>
        <dbReference type="Proteomes" id="UP001212499"/>
    </source>
</evidence>
<reference evidence="1 2" key="1">
    <citation type="submission" date="2023-01" db="EMBL/GenBank/DDBJ databases">
        <title>Genomes from the Australian National Cyanobacteria Reference Collection.</title>
        <authorList>
            <person name="Willis A."/>
            <person name="Lee E.M.F."/>
        </authorList>
    </citation>
    <scope>NUCLEOTIDE SEQUENCE [LARGE SCALE GENOMIC DNA]</scope>
    <source>
        <strain evidence="1 2">CS-1033</strain>
    </source>
</reference>
<comment type="caution">
    <text evidence="1">The sequence shown here is derived from an EMBL/GenBank/DDBJ whole genome shotgun (WGS) entry which is preliminary data.</text>
</comment>
<evidence type="ECO:0000313" key="1">
    <source>
        <dbReference type="EMBL" id="MDB9540140.1"/>
    </source>
</evidence>
<organism evidence="1 2">
    <name type="scientific">Anabaenopsis arnoldii</name>
    <dbReference type="NCBI Taxonomy" id="2152938"/>
    <lineage>
        <taxon>Bacteria</taxon>
        <taxon>Bacillati</taxon>
        <taxon>Cyanobacteriota</taxon>
        <taxon>Cyanophyceae</taxon>
        <taxon>Nostocales</taxon>
        <taxon>Nodulariaceae</taxon>
        <taxon>Anabaenopsis</taxon>
    </lineage>
</organism>
<protein>
    <submittedName>
        <fullName evidence="1">Uncharacterized protein</fullName>
    </submittedName>
</protein>
<dbReference type="EMBL" id="JAQMUH010000121">
    <property type="protein sequence ID" value="MDB9540140.1"/>
    <property type="molecule type" value="Genomic_DNA"/>
</dbReference>
<name>A0ABT5AUX0_9CYAN</name>
<sequence length="78" mass="8780">MDCIIIISLALNPQTIPKLELRGDKITGDLWDGVQDTGFLRSLEFVWDNLVSEVGDMLHKPLRPFAPTFAPLCVEQQI</sequence>